<keyword evidence="2" id="KW-0812">Transmembrane</keyword>
<dbReference type="RefSeq" id="WP_087910086.1">
    <property type="nucleotide sequence ID" value="NZ_NAIA01000003.1"/>
</dbReference>
<dbReference type="Gene3D" id="2.40.30.170">
    <property type="match status" value="1"/>
</dbReference>
<dbReference type="AlphaFoldDB" id="A0A210RXZ2"/>
<proteinExistence type="predicted"/>
<dbReference type="EMBL" id="NAIA01000003">
    <property type="protein sequence ID" value="OWF65852.1"/>
    <property type="molecule type" value="Genomic_DNA"/>
</dbReference>
<feature type="transmembrane region" description="Helical" evidence="2">
    <location>
        <begin position="31"/>
        <end position="51"/>
    </location>
</feature>
<dbReference type="Pfam" id="PF25917">
    <property type="entry name" value="BSH_RND"/>
    <property type="match status" value="1"/>
</dbReference>
<keyword evidence="2" id="KW-0472">Membrane</keyword>
<accession>A0A210RXZ2</accession>
<keyword evidence="5" id="KW-1185">Reference proteome</keyword>
<dbReference type="OrthoDB" id="286173at2"/>
<evidence type="ECO:0000259" key="3">
    <source>
        <dbReference type="Pfam" id="PF25917"/>
    </source>
</evidence>
<evidence type="ECO:0000256" key="2">
    <source>
        <dbReference type="SAM" id="Phobius"/>
    </source>
</evidence>
<gene>
    <name evidence="4" type="ORF">B6A14_08820</name>
</gene>
<organism evidence="4 5">
    <name type="scientific">Polynucleobacter hirudinilacicola</name>
    <dbReference type="NCBI Taxonomy" id="1743166"/>
    <lineage>
        <taxon>Bacteria</taxon>
        <taxon>Pseudomonadati</taxon>
        <taxon>Pseudomonadota</taxon>
        <taxon>Betaproteobacteria</taxon>
        <taxon>Burkholderiales</taxon>
        <taxon>Burkholderiaceae</taxon>
        <taxon>Polynucleobacter</taxon>
    </lineage>
</organism>
<evidence type="ECO:0000256" key="1">
    <source>
        <dbReference type="SAM" id="Coils"/>
    </source>
</evidence>
<feature type="transmembrane region" description="Helical" evidence="2">
    <location>
        <begin position="6"/>
        <end position="24"/>
    </location>
</feature>
<feature type="coiled-coil region" evidence="1">
    <location>
        <begin position="104"/>
        <end position="155"/>
    </location>
</feature>
<dbReference type="PANTHER" id="PTHR30386:SF18">
    <property type="entry name" value="INNER MEMBRANE PROTEIN YIAV-RELATED"/>
    <property type="match status" value="1"/>
</dbReference>
<evidence type="ECO:0000313" key="5">
    <source>
        <dbReference type="Proteomes" id="UP000196880"/>
    </source>
</evidence>
<name>A0A210RXZ2_9BURK</name>
<keyword evidence="2" id="KW-1133">Transmembrane helix</keyword>
<reference evidence="4 5" key="1">
    <citation type="submission" date="2017-03" db="EMBL/GenBank/DDBJ databases">
        <title>New species Polynucleobacter sp. MWH-EgelM1-30-B4.</title>
        <authorList>
            <person name="Hahn M.W."/>
        </authorList>
    </citation>
    <scope>NUCLEOTIDE SEQUENCE [LARGE SCALE GENOMIC DNA]</scope>
    <source>
        <strain evidence="4 5">MWH-EgelM1-30-B4</strain>
    </source>
</reference>
<evidence type="ECO:0000313" key="4">
    <source>
        <dbReference type="EMBL" id="OWF65852.1"/>
    </source>
</evidence>
<dbReference type="Gene3D" id="1.10.287.470">
    <property type="entry name" value="Helix hairpin bin"/>
    <property type="match status" value="1"/>
</dbReference>
<feature type="domain" description="Multidrug resistance protein MdtA-like barrel-sandwich hybrid" evidence="3">
    <location>
        <begin position="64"/>
        <end position="182"/>
    </location>
</feature>
<comment type="caution">
    <text evidence="4">The sequence shown here is derived from an EMBL/GenBank/DDBJ whole genome shotgun (WGS) entry which is preliminary data.</text>
</comment>
<dbReference type="InterPro" id="IPR058625">
    <property type="entry name" value="MdtA-like_BSH"/>
</dbReference>
<dbReference type="SUPFAM" id="SSF111369">
    <property type="entry name" value="HlyD-like secretion proteins"/>
    <property type="match status" value="1"/>
</dbReference>
<dbReference type="PANTHER" id="PTHR30386">
    <property type="entry name" value="MEMBRANE FUSION SUBUNIT OF EMRAB-TOLC MULTIDRUG EFFLUX PUMP"/>
    <property type="match status" value="1"/>
</dbReference>
<protein>
    <recommendedName>
        <fullName evidence="3">Multidrug resistance protein MdtA-like barrel-sandwich hybrid domain-containing protein</fullName>
    </recommendedName>
</protein>
<dbReference type="Gene3D" id="2.40.50.100">
    <property type="match status" value="1"/>
</dbReference>
<keyword evidence="1" id="KW-0175">Coiled coil</keyword>
<sequence>MEALILGIYAGIVWLIFFKYKLLPWNTVAKVIVFTIPVVGMITLILLLNIFSPSSSNVVVVRNSVGIVSQVKGRVTDVPVTVNQRVKKGDALFKIDPTQYQASVNALKAKLKLAKLRVKENEALVKSGSGNRFDLEKAETDLAELSEQTINAEYDLEQTVVRAPSDGTVVNVQLRPGAFVAAFPIASVMTFMEDTPQIYALFNQNELHQIEVGNEAEFYIPSFPGKILKARVESIILAEGQGQIGVSGNLPTTGLREIPVNRFAVKLQMDDRHAELLLPAGAVGDGAVYTDHLAFLHIIRKVMLRISTKLNYIIPKLH</sequence>
<dbReference type="Proteomes" id="UP000196880">
    <property type="component" value="Unassembled WGS sequence"/>
</dbReference>
<dbReference type="InterPro" id="IPR050739">
    <property type="entry name" value="MFP"/>
</dbReference>